<keyword evidence="3" id="KW-0539">Nucleus</keyword>
<dbReference type="Gene3D" id="1.25.10.10">
    <property type="entry name" value="Leucine-rich Repeat Variant"/>
    <property type="match status" value="1"/>
</dbReference>
<evidence type="ECO:0000259" key="6">
    <source>
        <dbReference type="Pfam" id="PF12295"/>
    </source>
</evidence>
<gene>
    <name evidence="7" type="ORF">CAPTEDRAFT_173916</name>
</gene>
<evidence type="ECO:0000256" key="4">
    <source>
        <dbReference type="SAM" id="MobiDB-lite"/>
    </source>
</evidence>
<dbReference type="InterPro" id="IPR032460">
    <property type="entry name" value="Symplekin/Pta1_N"/>
</dbReference>
<feature type="domain" description="Symplekin C-terminal" evidence="6">
    <location>
        <begin position="803"/>
        <end position="984"/>
    </location>
</feature>
<dbReference type="Pfam" id="PF12295">
    <property type="entry name" value="Symplekin_C"/>
    <property type="match status" value="1"/>
</dbReference>
<dbReference type="SUPFAM" id="SSF48371">
    <property type="entry name" value="ARM repeat"/>
    <property type="match status" value="1"/>
</dbReference>
<dbReference type="GO" id="GO:0005847">
    <property type="term" value="C:mRNA cleavage and polyadenylation specificity factor complex"/>
    <property type="evidence" value="ECO:0007669"/>
    <property type="project" value="TreeGrafter"/>
</dbReference>
<dbReference type="InterPro" id="IPR011989">
    <property type="entry name" value="ARM-like"/>
</dbReference>
<proteinExistence type="predicted"/>
<dbReference type="HOGENOM" id="CLU_004756_0_0_1"/>
<keyword evidence="9" id="KW-1185">Reference proteome</keyword>
<organism evidence="7">
    <name type="scientific">Capitella teleta</name>
    <name type="common">Polychaete worm</name>
    <dbReference type="NCBI Taxonomy" id="283909"/>
    <lineage>
        <taxon>Eukaryota</taxon>
        <taxon>Metazoa</taxon>
        <taxon>Spiralia</taxon>
        <taxon>Lophotrochozoa</taxon>
        <taxon>Annelida</taxon>
        <taxon>Polychaeta</taxon>
        <taxon>Sedentaria</taxon>
        <taxon>Scolecida</taxon>
        <taxon>Capitellidae</taxon>
        <taxon>Capitella</taxon>
    </lineage>
</organism>
<reference evidence="7 9" key="2">
    <citation type="journal article" date="2013" name="Nature">
        <title>Insights into bilaterian evolution from three spiralian genomes.</title>
        <authorList>
            <person name="Simakov O."/>
            <person name="Marletaz F."/>
            <person name="Cho S.J."/>
            <person name="Edsinger-Gonzales E."/>
            <person name="Havlak P."/>
            <person name="Hellsten U."/>
            <person name="Kuo D.H."/>
            <person name="Larsson T."/>
            <person name="Lv J."/>
            <person name="Arendt D."/>
            <person name="Savage R."/>
            <person name="Osoegawa K."/>
            <person name="de Jong P."/>
            <person name="Grimwood J."/>
            <person name="Chapman J.A."/>
            <person name="Shapiro H."/>
            <person name="Aerts A."/>
            <person name="Otillar R.P."/>
            <person name="Terry A.Y."/>
            <person name="Boore J.L."/>
            <person name="Grigoriev I.V."/>
            <person name="Lindberg D.R."/>
            <person name="Seaver E.C."/>
            <person name="Weisblat D.A."/>
            <person name="Putnam N.H."/>
            <person name="Rokhsar D.S."/>
        </authorList>
    </citation>
    <scope>NUCLEOTIDE SEQUENCE</scope>
    <source>
        <strain evidence="7 9">I ESC-2004</strain>
    </source>
</reference>
<dbReference type="InterPro" id="IPR016024">
    <property type="entry name" value="ARM-type_fold"/>
</dbReference>
<evidence type="ECO:0000256" key="1">
    <source>
        <dbReference type="ARBA" id="ARBA00004123"/>
    </source>
</evidence>
<protein>
    <recommendedName>
        <fullName evidence="10">Symplekin</fullName>
    </recommendedName>
</protein>
<comment type="subcellular location">
    <subcellularLocation>
        <location evidence="1">Nucleus</location>
    </subcellularLocation>
</comment>
<dbReference type="OMA" id="NVRYGIM"/>
<dbReference type="PANTHER" id="PTHR15245">
    <property type="entry name" value="SYMPLEKIN-RELATED"/>
    <property type="match status" value="1"/>
</dbReference>
<dbReference type="InterPro" id="IPR022075">
    <property type="entry name" value="Symplekin_C"/>
</dbReference>
<feature type="domain" description="Symplekin/Pta1 N-terminal" evidence="5">
    <location>
        <begin position="29"/>
        <end position="252"/>
    </location>
</feature>
<name>R7V938_CAPTE</name>
<evidence type="ECO:0008006" key="10">
    <source>
        <dbReference type="Google" id="ProtNLM"/>
    </source>
</evidence>
<dbReference type="PANTHER" id="PTHR15245:SF20">
    <property type="entry name" value="SYMPLEKIN"/>
    <property type="match status" value="1"/>
</dbReference>
<keyword evidence="2" id="KW-0507">mRNA processing</keyword>
<evidence type="ECO:0000256" key="3">
    <source>
        <dbReference type="ARBA" id="ARBA00023242"/>
    </source>
</evidence>
<feature type="compositionally biased region" description="Basic and acidic residues" evidence="4">
    <location>
        <begin position="1050"/>
        <end position="1061"/>
    </location>
</feature>
<dbReference type="STRING" id="283909.R7V938"/>
<reference evidence="8" key="3">
    <citation type="submission" date="2015-06" db="UniProtKB">
        <authorList>
            <consortium name="EnsemblMetazoa"/>
        </authorList>
    </citation>
    <scope>IDENTIFICATION</scope>
</reference>
<dbReference type="FunCoup" id="R7V938">
    <property type="interactions" value="2020"/>
</dbReference>
<accession>R7V938</accession>
<evidence type="ECO:0000313" key="9">
    <source>
        <dbReference type="Proteomes" id="UP000014760"/>
    </source>
</evidence>
<dbReference type="GO" id="GO:0006397">
    <property type="term" value="P:mRNA processing"/>
    <property type="evidence" value="ECO:0007669"/>
    <property type="project" value="UniProtKB-KW"/>
</dbReference>
<dbReference type="EMBL" id="KB295623">
    <property type="protein sequence ID" value="ELU12876.1"/>
    <property type="molecule type" value="Genomic_DNA"/>
</dbReference>
<dbReference type="InterPro" id="IPR021850">
    <property type="entry name" value="Symplekin/Pta1"/>
</dbReference>
<sequence length="1127" mass="125468">MDDACKVDAEVLPKVIGHLGMFLQGEIIPVQKKAMLVMANVFKVCLKWMAKSKNPTEVMLQTWQFLHQMKSKIIEMVDSENEGIRTHAIKFLETIVIVLSRKPPGDLAKPLAKDDFGIDNIPESHPSLKVKKLEDEGQQALKVIMDYQASPHISSVNLMTCMASVTTIAKSRSQFIARVVQGFEALHVNLPPTLSKSQVSSVRKSLKMQMLALLRQPAAYPLQTNITTLLTDLGATQSEVMRALPKVDESRKRKAQEVAHAAANAKKLRTEPIVRIEDDDDDIMTPFVSLGASSKSTVHKKKTPEERKQSAIDGTAEDLIPRLTPQNVADLVLLSMVMLPDNMPPQFSATYTPIAAAGTDAQIKHLARLLATQLTASGLGKGAAELKLELGEENVLVATEVLVGHHQGIGEVIAMIAHDVCSISSTENSPEHEVQFPVPPAPLLPTASTRKGIKGFKLSSVTFPQGPATTERMANDAFRRVLEAEKVAHNENVSGARAKILITLVTQFKGVHRTELREHILANLRQCADLALAWLYQEYANYHGYSVSCADENKAPLESYDDCLTGLLTGLLQRPDQREGLFSRLILEAPLITPNAIQVLEQYCQDETRIYLGMTTLKELIIKRPCMKLEFLDILLEFTSHEKAEVRNHAIRVTKKLHERTDLKDPIERFAQFHLKNLLKPAPPADLMMQSSDESPEWSEESIKLCLYLYLGLLPVGHSLIHELANVYTTTNADIKRTILRVLEAPVKGMGMNSPELLRLVENCPKGAETLVTRIIHILTDKVVPSPELVERVRDLYHKRVSDVRFLIPVLNGLSKKEVVAALPKLIRLNPVVVKEVFNRLLGNQSTAPEGAQSPLTPAELLISLHLIDPVQSKVDMKTIIKATNLCFGEKTVYTQEVLALVLKYLMDQQPVPTLFMRTVLQALVMHPKLIGFVMNILQRLIAKQVWKQKQVWEGFVKCCQRTKPQSLQVLLQLPAPALKSLLDMSPDLREPLAQLVQDLSPHQRAHISKALLSIIEKSSGDDGHAALERAKKEEEERLAAQEKIYQDNLKEERRKVKGEDTASSSAETQSDGLHIKIEHKTPPKMAQPISIEVDSEDANVSTEEVKIDQKVTMEVDSSEKENVKSS</sequence>
<dbReference type="EnsemblMetazoa" id="CapteT173916">
    <property type="protein sequence ID" value="CapteP173916"/>
    <property type="gene ID" value="CapteG173916"/>
</dbReference>
<dbReference type="Proteomes" id="UP000014760">
    <property type="component" value="Unassembled WGS sequence"/>
</dbReference>
<evidence type="ECO:0000259" key="5">
    <source>
        <dbReference type="Pfam" id="PF11935"/>
    </source>
</evidence>
<dbReference type="AlphaFoldDB" id="R7V938"/>
<dbReference type="EMBL" id="AMQN01000770">
    <property type="status" value="NOT_ANNOTATED_CDS"/>
    <property type="molecule type" value="Genomic_DNA"/>
</dbReference>
<dbReference type="OrthoDB" id="331600at2759"/>
<feature type="region of interest" description="Disordered" evidence="4">
    <location>
        <begin position="1050"/>
        <end position="1087"/>
    </location>
</feature>
<evidence type="ECO:0000256" key="2">
    <source>
        <dbReference type="ARBA" id="ARBA00022664"/>
    </source>
</evidence>
<dbReference type="Pfam" id="PF11935">
    <property type="entry name" value="SYMPK_PTA1_N"/>
    <property type="match status" value="1"/>
</dbReference>
<evidence type="ECO:0000313" key="8">
    <source>
        <dbReference type="EnsemblMetazoa" id="CapteP173916"/>
    </source>
</evidence>
<evidence type="ECO:0000313" key="7">
    <source>
        <dbReference type="EMBL" id="ELU12876.1"/>
    </source>
</evidence>
<feature type="compositionally biased region" description="Polar residues" evidence="4">
    <location>
        <begin position="1062"/>
        <end position="1072"/>
    </location>
</feature>
<reference evidence="9" key="1">
    <citation type="submission" date="2012-12" db="EMBL/GenBank/DDBJ databases">
        <authorList>
            <person name="Hellsten U."/>
            <person name="Grimwood J."/>
            <person name="Chapman J.A."/>
            <person name="Shapiro H."/>
            <person name="Aerts A."/>
            <person name="Otillar R.P."/>
            <person name="Terry A.Y."/>
            <person name="Boore J.L."/>
            <person name="Simakov O."/>
            <person name="Marletaz F."/>
            <person name="Cho S.-J."/>
            <person name="Edsinger-Gonzales E."/>
            <person name="Havlak P."/>
            <person name="Kuo D.-H."/>
            <person name="Larsson T."/>
            <person name="Lv J."/>
            <person name="Arendt D."/>
            <person name="Savage R."/>
            <person name="Osoegawa K."/>
            <person name="de Jong P."/>
            <person name="Lindberg D.R."/>
            <person name="Seaver E.C."/>
            <person name="Weisblat D.A."/>
            <person name="Putnam N.H."/>
            <person name="Grigoriev I.V."/>
            <person name="Rokhsar D.S."/>
        </authorList>
    </citation>
    <scope>NUCLEOTIDE SEQUENCE</scope>
    <source>
        <strain evidence="9">I ESC-2004</strain>
    </source>
</reference>